<organism evidence="3 5">
    <name type="scientific">Xanthobacter flavus</name>
    <dbReference type="NCBI Taxonomy" id="281"/>
    <lineage>
        <taxon>Bacteria</taxon>
        <taxon>Pseudomonadati</taxon>
        <taxon>Pseudomonadota</taxon>
        <taxon>Alphaproteobacteria</taxon>
        <taxon>Hyphomicrobiales</taxon>
        <taxon>Xanthobacteraceae</taxon>
        <taxon>Xanthobacter</taxon>
    </lineage>
</organism>
<dbReference type="EMBL" id="JAVDPY010000001">
    <property type="protein sequence ID" value="MDR6332105.1"/>
    <property type="molecule type" value="Genomic_DNA"/>
</dbReference>
<dbReference type="Proteomes" id="UP001144397">
    <property type="component" value="Unassembled WGS sequence"/>
</dbReference>
<dbReference type="AlphaFoldDB" id="A0A9W6CMZ8"/>
<dbReference type="GeneID" id="95762609"/>
<comment type="caution">
    <text evidence="3">The sequence shown here is derived from an EMBL/GenBank/DDBJ whole genome shotgun (WGS) entry which is preliminary data.</text>
</comment>
<protein>
    <recommendedName>
        <fullName evidence="7">DUF2946 domain-containing protein</fullName>
    </recommendedName>
</protein>
<feature type="region of interest" description="Disordered" evidence="1">
    <location>
        <begin position="127"/>
        <end position="149"/>
    </location>
</feature>
<keyword evidence="6" id="KW-1185">Reference proteome</keyword>
<sequence>MTFSAGRLTCRPLIEVREQRVARWREAGWGRGAFCVWLAYAFVLQLFVAGMAFERSGGVAMANAADGRVLCAGNTGTPDDRPMSPQADHSVCCALCAFHSLAPILPVAADAGRPVATPAISERAAVAAAEGTGRVRREPRSSQGPPHSA</sequence>
<feature type="transmembrane region" description="Helical" evidence="2">
    <location>
        <begin position="29"/>
        <end position="53"/>
    </location>
</feature>
<evidence type="ECO:0000313" key="6">
    <source>
        <dbReference type="Proteomes" id="UP001245370"/>
    </source>
</evidence>
<reference evidence="4 6" key="2">
    <citation type="submission" date="2023-07" db="EMBL/GenBank/DDBJ databases">
        <title>Genomic Encyclopedia of Type Strains, Phase IV (KMG-IV): sequencing the most valuable type-strain genomes for metagenomic binning, comparative biology and taxonomic classification.</title>
        <authorList>
            <person name="Goeker M."/>
        </authorList>
    </citation>
    <scope>NUCLEOTIDE SEQUENCE [LARGE SCALE GENOMIC DNA]</scope>
    <source>
        <strain evidence="4 6">DSM 338</strain>
    </source>
</reference>
<evidence type="ECO:0000313" key="3">
    <source>
        <dbReference type="EMBL" id="GLI22147.1"/>
    </source>
</evidence>
<evidence type="ECO:0000256" key="1">
    <source>
        <dbReference type="SAM" id="MobiDB-lite"/>
    </source>
</evidence>
<evidence type="ECO:0008006" key="7">
    <source>
        <dbReference type="Google" id="ProtNLM"/>
    </source>
</evidence>
<reference evidence="3" key="1">
    <citation type="submission" date="2022-12" db="EMBL/GenBank/DDBJ databases">
        <title>Reference genome sequencing for broad-spectrum identification of bacterial and archaeal isolates by mass spectrometry.</title>
        <authorList>
            <person name="Sekiguchi Y."/>
            <person name="Tourlousse D.M."/>
        </authorList>
    </citation>
    <scope>NUCLEOTIDE SEQUENCE</scope>
    <source>
        <strain evidence="3">301</strain>
    </source>
</reference>
<proteinExistence type="predicted"/>
<evidence type="ECO:0000313" key="5">
    <source>
        <dbReference type="Proteomes" id="UP001144397"/>
    </source>
</evidence>
<dbReference type="EMBL" id="BSDO01000002">
    <property type="protein sequence ID" value="GLI22147.1"/>
    <property type="molecule type" value="Genomic_DNA"/>
</dbReference>
<dbReference type="Proteomes" id="UP001245370">
    <property type="component" value="Unassembled WGS sequence"/>
</dbReference>
<name>A0A9W6CMZ8_XANFL</name>
<evidence type="ECO:0000256" key="2">
    <source>
        <dbReference type="SAM" id="Phobius"/>
    </source>
</evidence>
<gene>
    <name evidence="4" type="ORF">GGQ86_000552</name>
    <name evidence="3" type="ORF">XFLAVUS301_18210</name>
</gene>
<evidence type="ECO:0000313" key="4">
    <source>
        <dbReference type="EMBL" id="MDR6332105.1"/>
    </source>
</evidence>
<keyword evidence="2" id="KW-0812">Transmembrane</keyword>
<keyword evidence="2" id="KW-0472">Membrane</keyword>
<keyword evidence="2" id="KW-1133">Transmembrane helix</keyword>
<accession>A0A9W6CMZ8</accession>
<dbReference type="RefSeq" id="WP_281807183.1">
    <property type="nucleotide sequence ID" value="NZ_BSDO01000002.1"/>
</dbReference>